<comment type="caution">
    <text evidence="9">The sequence shown here is derived from an EMBL/GenBank/DDBJ whole genome shotgun (WGS) entry which is preliminary data.</text>
</comment>
<feature type="domain" description="Amino acid transporter transmembrane" evidence="8">
    <location>
        <begin position="50"/>
        <end position="442"/>
    </location>
</feature>
<evidence type="ECO:0000256" key="4">
    <source>
        <dbReference type="ARBA" id="ARBA00022989"/>
    </source>
</evidence>
<evidence type="ECO:0000313" key="9">
    <source>
        <dbReference type="EMBL" id="RJE22191.1"/>
    </source>
</evidence>
<dbReference type="EMBL" id="MVGC01000181">
    <property type="protein sequence ID" value="RJE22191.1"/>
    <property type="molecule type" value="Genomic_DNA"/>
</dbReference>
<accession>A0A3A2ZYQ6</accession>
<evidence type="ECO:0000256" key="2">
    <source>
        <dbReference type="ARBA" id="ARBA00008066"/>
    </source>
</evidence>
<feature type="transmembrane region" description="Helical" evidence="7">
    <location>
        <begin position="236"/>
        <end position="260"/>
    </location>
</feature>
<gene>
    <name evidence="9" type="ORF">PHISCL_05477</name>
</gene>
<dbReference type="STRING" id="2070753.A0A3A2ZYQ6"/>
<feature type="transmembrane region" description="Helical" evidence="7">
    <location>
        <begin position="421"/>
        <end position="445"/>
    </location>
</feature>
<organism evidence="9 10">
    <name type="scientific">Aspergillus sclerotialis</name>
    <dbReference type="NCBI Taxonomy" id="2070753"/>
    <lineage>
        <taxon>Eukaryota</taxon>
        <taxon>Fungi</taxon>
        <taxon>Dikarya</taxon>
        <taxon>Ascomycota</taxon>
        <taxon>Pezizomycotina</taxon>
        <taxon>Eurotiomycetes</taxon>
        <taxon>Eurotiomycetidae</taxon>
        <taxon>Eurotiales</taxon>
        <taxon>Aspergillaceae</taxon>
        <taxon>Aspergillus</taxon>
        <taxon>Aspergillus subgen. Polypaecilum</taxon>
    </lineage>
</organism>
<keyword evidence="5 7" id="KW-0472">Membrane</keyword>
<evidence type="ECO:0000256" key="3">
    <source>
        <dbReference type="ARBA" id="ARBA00022692"/>
    </source>
</evidence>
<evidence type="ECO:0000256" key="1">
    <source>
        <dbReference type="ARBA" id="ARBA00004141"/>
    </source>
</evidence>
<dbReference type="PANTHER" id="PTHR22950:SF697">
    <property type="entry name" value="AMINO ACID TRANSPORTER (EUROFUNG)"/>
    <property type="match status" value="1"/>
</dbReference>
<keyword evidence="4 7" id="KW-1133">Transmembrane helix</keyword>
<dbReference type="AlphaFoldDB" id="A0A3A2ZYQ6"/>
<feature type="transmembrane region" description="Helical" evidence="7">
    <location>
        <begin position="189"/>
        <end position="209"/>
    </location>
</feature>
<feature type="transmembrane region" description="Helical" evidence="7">
    <location>
        <begin position="130"/>
        <end position="151"/>
    </location>
</feature>
<comment type="similarity">
    <text evidence="2">Belongs to the amino acid/polyamine transporter 2 family.</text>
</comment>
<keyword evidence="10" id="KW-1185">Reference proteome</keyword>
<feature type="region of interest" description="Disordered" evidence="6">
    <location>
        <begin position="1"/>
        <end position="37"/>
    </location>
</feature>
<dbReference type="PANTHER" id="PTHR22950">
    <property type="entry name" value="AMINO ACID TRANSPORTER"/>
    <property type="match status" value="1"/>
</dbReference>
<proteinExistence type="inferred from homology"/>
<feature type="transmembrane region" description="Helical" evidence="7">
    <location>
        <begin position="272"/>
        <end position="294"/>
    </location>
</feature>
<evidence type="ECO:0000259" key="8">
    <source>
        <dbReference type="Pfam" id="PF01490"/>
    </source>
</evidence>
<comment type="subcellular location">
    <subcellularLocation>
        <location evidence="1">Membrane</location>
        <topology evidence="1">Multi-pass membrane protein</topology>
    </subcellularLocation>
</comment>
<dbReference type="OrthoDB" id="40134at2759"/>
<sequence>MTSGQGPEKSEDVVLPFTVHDDTQMPDPPKPEDDSDEVFQSTADGVEFRTVGWFRASILFLKVVFAVGVLSLPTTLSTLGAVGGTLCVFGFGVFNTYCFVIVGNFRERHRGCHSIADTAGVVGGPICREIAGILFIIGNLLGTSSAIIGLGTAFNALSYHAICTVAWNVISAVIIALPAAMRRFQDIGWVTYVGFVSIYAAVLIVVIGVTQRDRPAAAPPTGDFELGFSAIKEPTFAAGMVAASTIFYSSSGTSAFLPIMSEMRNPKDYKKALYLCMIVVNASYIAFSMVMYKWAGKWIADPSLGSAGQTIKMVAYGVGLPGLIASGCIFLHVSSKYVFVRILRNSVHLQKPTIVHWISWLGSVSGIVTLAWVFAEVIPIFSYVLSLVGSVCYAPLAMMLPGWLWLYDHGHYRRGGFYRAIIYWLHWLLLPLGGLFFVGATYGVVLQINEAYTDGTVGGVFSCADNSNST</sequence>
<evidence type="ECO:0000256" key="6">
    <source>
        <dbReference type="SAM" id="MobiDB-lite"/>
    </source>
</evidence>
<feature type="transmembrane region" description="Helical" evidence="7">
    <location>
        <begin position="78"/>
        <end position="100"/>
    </location>
</feature>
<dbReference type="GO" id="GO:0016020">
    <property type="term" value="C:membrane"/>
    <property type="evidence" value="ECO:0007669"/>
    <property type="project" value="UniProtKB-SubCell"/>
</dbReference>
<reference evidence="10" key="1">
    <citation type="submission" date="2017-02" db="EMBL/GenBank/DDBJ databases">
        <authorList>
            <person name="Tafer H."/>
            <person name="Lopandic K."/>
        </authorList>
    </citation>
    <scope>NUCLEOTIDE SEQUENCE [LARGE SCALE GENOMIC DNA]</scope>
    <source>
        <strain evidence="10">CBS 366.77</strain>
    </source>
</reference>
<feature type="transmembrane region" description="Helical" evidence="7">
    <location>
        <begin position="314"/>
        <end position="333"/>
    </location>
</feature>
<name>A0A3A2ZYQ6_9EURO</name>
<feature type="transmembrane region" description="Helical" evidence="7">
    <location>
        <begin position="53"/>
        <end position="72"/>
    </location>
</feature>
<dbReference type="FunFam" id="1.20.1740.10:FF:000039">
    <property type="entry name" value="Neutral amino acid transporter (Eurofung)"/>
    <property type="match status" value="1"/>
</dbReference>
<feature type="transmembrane region" description="Helical" evidence="7">
    <location>
        <begin position="380"/>
        <end position="400"/>
    </location>
</feature>
<feature type="transmembrane region" description="Helical" evidence="7">
    <location>
        <begin position="157"/>
        <end position="177"/>
    </location>
</feature>
<keyword evidence="3 7" id="KW-0812">Transmembrane</keyword>
<evidence type="ECO:0000256" key="5">
    <source>
        <dbReference type="ARBA" id="ARBA00023136"/>
    </source>
</evidence>
<dbReference type="Proteomes" id="UP000266188">
    <property type="component" value="Unassembled WGS sequence"/>
</dbReference>
<evidence type="ECO:0000256" key="7">
    <source>
        <dbReference type="SAM" id="Phobius"/>
    </source>
</evidence>
<feature type="transmembrane region" description="Helical" evidence="7">
    <location>
        <begin position="354"/>
        <end position="374"/>
    </location>
</feature>
<dbReference type="InterPro" id="IPR013057">
    <property type="entry name" value="AA_transpt_TM"/>
</dbReference>
<dbReference type="GO" id="GO:0015179">
    <property type="term" value="F:L-amino acid transmembrane transporter activity"/>
    <property type="evidence" value="ECO:0007669"/>
    <property type="project" value="TreeGrafter"/>
</dbReference>
<protein>
    <recommendedName>
        <fullName evidence="8">Amino acid transporter transmembrane domain-containing protein</fullName>
    </recommendedName>
</protein>
<dbReference type="Pfam" id="PF01490">
    <property type="entry name" value="Aa_trans"/>
    <property type="match status" value="1"/>
</dbReference>
<evidence type="ECO:0000313" key="10">
    <source>
        <dbReference type="Proteomes" id="UP000266188"/>
    </source>
</evidence>